<evidence type="ECO:0000313" key="1">
    <source>
        <dbReference type="EMBL" id="GAG42196.1"/>
    </source>
</evidence>
<proteinExistence type="predicted"/>
<name>X0Z0G3_9ZZZZ</name>
<sequence length="55" mass="5703">DPVAMDYVGLKMLDAGRKTLGLFSVEEAGGAKCVFTAAEKGLGVADMSKIQIVEA</sequence>
<dbReference type="EMBL" id="BARS01058938">
    <property type="protein sequence ID" value="GAG42196.1"/>
    <property type="molecule type" value="Genomic_DNA"/>
</dbReference>
<accession>X0Z0G3</accession>
<comment type="caution">
    <text evidence="1">The sequence shown here is derived from an EMBL/GenBank/DDBJ whole genome shotgun (WGS) entry which is preliminary data.</text>
</comment>
<feature type="non-terminal residue" evidence="1">
    <location>
        <position position="1"/>
    </location>
</feature>
<protein>
    <submittedName>
        <fullName evidence="1">Uncharacterized protein</fullName>
    </submittedName>
</protein>
<organism evidence="1">
    <name type="scientific">marine sediment metagenome</name>
    <dbReference type="NCBI Taxonomy" id="412755"/>
    <lineage>
        <taxon>unclassified sequences</taxon>
        <taxon>metagenomes</taxon>
        <taxon>ecological metagenomes</taxon>
    </lineage>
</organism>
<dbReference type="AlphaFoldDB" id="X0Z0G3"/>
<reference evidence="1" key="1">
    <citation type="journal article" date="2014" name="Front. Microbiol.">
        <title>High frequency of phylogenetically diverse reductive dehalogenase-homologous genes in deep subseafloor sedimentary metagenomes.</title>
        <authorList>
            <person name="Kawai M."/>
            <person name="Futagami T."/>
            <person name="Toyoda A."/>
            <person name="Takaki Y."/>
            <person name="Nishi S."/>
            <person name="Hori S."/>
            <person name="Arai W."/>
            <person name="Tsubouchi T."/>
            <person name="Morono Y."/>
            <person name="Uchiyama I."/>
            <person name="Ito T."/>
            <person name="Fujiyama A."/>
            <person name="Inagaki F."/>
            <person name="Takami H."/>
        </authorList>
    </citation>
    <scope>NUCLEOTIDE SEQUENCE</scope>
    <source>
        <strain evidence="1">Expedition CK06-06</strain>
    </source>
</reference>
<gene>
    <name evidence="1" type="ORF">S01H1_85672</name>
</gene>